<dbReference type="EMBL" id="VIIS01000843">
    <property type="protein sequence ID" value="KAF0304475.1"/>
    <property type="molecule type" value="Genomic_DNA"/>
</dbReference>
<evidence type="ECO:0000313" key="2">
    <source>
        <dbReference type="Proteomes" id="UP000440578"/>
    </source>
</evidence>
<dbReference type="Proteomes" id="UP000440578">
    <property type="component" value="Unassembled WGS sequence"/>
</dbReference>
<keyword evidence="2" id="KW-1185">Reference proteome</keyword>
<comment type="caution">
    <text evidence="1">The sequence shown here is derived from an EMBL/GenBank/DDBJ whole genome shotgun (WGS) entry which is preliminary data.</text>
</comment>
<dbReference type="AlphaFoldDB" id="A0A6A4WCW3"/>
<proteinExistence type="predicted"/>
<protein>
    <submittedName>
        <fullName evidence="1">Uncharacterized protein</fullName>
    </submittedName>
</protein>
<reference evidence="1 2" key="1">
    <citation type="submission" date="2019-07" db="EMBL/GenBank/DDBJ databases">
        <title>Draft genome assembly of a fouling barnacle, Amphibalanus amphitrite (Darwin, 1854): The first reference genome for Thecostraca.</title>
        <authorList>
            <person name="Kim W."/>
        </authorList>
    </citation>
    <scope>NUCLEOTIDE SEQUENCE [LARGE SCALE GENOMIC DNA]</scope>
    <source>
        <strain evidence="1">SNU_AA5</strain>
        <tissue evidence="1">Soma without cirri and trophi</tissue>
    </source>
</reference>
<gene>
    <name evidence="1" type="ORF">FJT64_023703</name>
</gene>
<accession>A0A6A4WCW3</accession>
<organism evidence="1 2">
    <name type="scientific">Amphibalanus amphitrite</name>
    <name type="common">Striped barnacle</name>
    <name type="synonym">Balanus amphitrite</name>
    <dbReference type="NCBI Taxonomy" id="1232801"/>
    <lineage>
        <taxon>Eukaryota</taxon>
        <taxon>Metazoa</taxon>
        <taxon>Ecdysozoa</taxon>
        <taxon>Arthropoda</taxon>
        <taxon>Crustacea</taxon>
        <taxon>Multicrustacea</taxon>
        <taxon>Cirripedia</taxon>
        <taxon>Thoracica</taxon>
        <taxon>Thoracicalcarea</taxon>
        <taxon>Balanomorpha</taxon>
        <taxon>Balanoidea</taxon>
        <taxon>Balanidae</taxon>
        <taxon>Amphibalaninae</taxon>
        <taxon>Amphibalanus</taxon>
    </lineage>
</organism>
<evidence type="ECO:0000313" key="1">
    <source>
        <dbReference type="EMBL" id="KAF0304475.1"/>
    </source>
</evidence>
<sequence length="99" mass="11023">MQRRTRYMPGNEKDTAFLFTIDSGMDVLNSGHPRDAKTLRRGYSGTPGQEDALSKLVEEVERLQFGSAGHLPFQKGLVVTVKVERGLLADVQQRFGPDC</sequence>
<name>A0A6A4WCW3_AMPAM</name>